<reference evidence="1" key="1">
    <citation type="submission" date="2023-01" db="EMBL/GenBank/DDBJ databases">
        <title>Genome assembly of the deep-sea coral Lophelia pertusa.</title>
        <authorList>
            <person name="Herrera S."/>
            <person name="Cordes E."/>
        </authorList>
    </citation>
    <scope>NUCLEOTIDE SEQUENCE</scope>
    <source>
        <strain evidence="1">USNM1676648</strain>
        <tissue evidence="1">Polyp</tissue>
    </source>
</reference>
<accession>A0A9X0A0E3</accession>
<dbReference type="AlphaFoldDB" id="A0A9X0A0E3"/>
<organism evidence="1 2">
    <name type="scientific">Desmophyllum pertusum</name>
    <dbReference type="NCBI Taxonomy" id="174260"/>
    <lineage>
        <taxon>Eukaryota</taxon>
        <taxon>Metazoa</taxon>
        <taxon>Cnidaria</taxon>
        <taxon>Anthozoa</taxon>
        <taxon>Hexacorallia</taxon>
        <taxon>Scleractinia</taxon>
        <taxon>Caryophylliina</taxon>
        <taxon>Caryophylliidae</taxon>
        <taxon>Desmophyllum</taxon>
    </lineage>
</organism>
<name>A0A9X0A0E3_9CNID</name>
<gene>
    <name evidence="1" type="ORF">OS493_032221</name>
</gene>
<dbReference type="EMBL" id="MU825435">
    <property type="protein sequence ID" value="KAJ7389364.1"/>
    <property type="molecule type" value="Genomic_DNA"/>
</dbReference>
<sequence>MGNNWKVYERYFPLACSGGHNAAFFKLILPRLCSKTSWNSEPLVHDFMDVLSWQRNVTIRSVTLEPWERYRGVVRIWNEGELELIIRSGFNDSNNRTAFILDHNLFSPTKDFKIIVQRVTSDTNETNTTEQSSTVKVIPGFANPEGPCCVKNPVDPQSVFSDTHFKATLTSQHFGASLARLPNDHFAVGSAQKAFVLPLRNRAANHITLPDDITGSSARPVQVVSYRNRSAFLVNGVKRIFTRTKSITLAILN</sequence>
<dbReference type="Proteomes" id="UP001163046">
    <property type="component" value="Unassembled WGS sequence"/>
</dbReference>
<proteinExistence type="predicted"/>
<protein>
    <submittedName>
        <fullName evidence="1">Uncharacterized protein</fullName>
    </submittedName>
</protein>
<evidence type="ECO:0000313" key="1">
    <source>
        <dbReference type="EMBL" id="KAJ7389364.1"/>
    </source>
</evidence>
<evidence type="ECO:0000313" key="2">
    <source>
        <dbReference type="Proteomes" id="UP001163046"/>
    </source>
</evidence>
<comment type="caution">
    <text evidence="1">The sequence shown here is derived from an EMBL/GenBank/DDBJ whole genome shotgun (WGS) entry which is preliminary data.</text>
</comment>
<keyword evidence="2" id="KW-1185">Reference proteome</keyword>